<dbReference type="InParanoid" id="H1XYI9"/>
<dbReference type="Proteomes" id="UP000183868">
    <property type="component" value="Chromosome"/>
</dbReference>
<evidence type="ECO:0000313" key="6">
    <source>
        <dbReference type="EMBL" id="APF19690.1"/>
    </source>
</evidence>
<dbReference type="PANTHER" id="PTHR38465:SF1">
    <property type="entry name" value="HTH-TYPE TRANSCRIPTIONAL REGULATOR MJ1563-RELATED"/>
    <property type="match status" value="1"/>
</dbReference>
<dbReference type="eggNOG" id="COG1510">
    <property type="taxonomic scope" value="Bacteria"/>
</dbReference>
<reference evidence="7 8" key="1">
    <citation type="submission" date="2011-09" db="EMBL/GenBank/DDBJ databases">
        <title>The permanent draft genome of Caldithrix abyssi DSM 13497.</title>
        <authorList>
            <consortium name="US DOE Joint Genome Institute (JGI-PGF)"/>
            <person name="Lucas S."/>
            <person name="Han J."/>
            <person name="Lapidus A."/>
            <person name="Bruce D."/>
            <person name="Goodwin L."/>
            <person name="Pitluck S."/>
            <person name="Peters L."/>
            <person name="Kyrpides N."/>
            <person name="Mavromatis K."/>
            <person name="Ivanova N."/>
            <person name="Mikhailova N."/>
            <person name="Chertkov O."/>
            <person name="Detter J.C."/>
            <person name="Tapia R."/>
            <person name="Han C."/>
            <person name="Land M."/>
            <person name="Hauser L."/>
            <person name="Markowitz V."/>
            <person name="Cheng J.-F."/>
            <person name="Hugenholtz P."/>
            <person name="Woyke T."/>
            <person name="Wu D."/>
            <person name="Spring S."/>
            <person name="Brambilla E."/>
            <person name="Klenk H.-P."/>
            <person name="Eisen J.A."/>
        </authorList>
    </citation>
    <scope>NUCLEOTIDE SEQUENCE [LARGE SCALE GENOMIC DNA]</scope>
    <source>
        <strain evidence="7 8">DSM 13497</strain>
    </source>
</reference>
<dbReference type="STRING" id="880073.Cabys_2942"/>
<evidence type="ECO:0000256" key="4">
    <source>
        <dbReference type="PIRNR" id="PIRNR006707"/>
    </source>
</evidence>
<dbReference type="HOGENOM" id="CLU_120349_1_1_0"/>
<dbReference type="Gene3D" id="1.10.10.10">
    <property type="entry name" value="Winged helix-like DNA-binding domain superfamily/Winged helix DNA-binding domain"/>
    <property type="match status" value="1"/>
</dbReference>
<evidence type="ECO:0000256" key="3">
    <source>
        <dbReference type="ARBA" id="ARBA00023163"/>
    </source>
</evidence>
<evidence type="ECO:0000313" key="9">
    <source>
        <dbReference type="Proteomes" id="UP000183868"/>
    </source>
</evidence>
<dbReference type="GO" id="GO:0003677">
    <property type="term" value="F:DNA binding"/>
    <property type="evidence" value="ECO:0007669"/>
    <property type="project" value="UniProtKB-UniRule"/>
</dbReference>
<keyword evidence="2 4" id="KW-0238">DNA-binding</keyword>
<feature type="domain" description="HTH marR-type" evidence="5">
    <location>
        <begin position="35"/>
        <end position="81"/>
    </location>
</feature>
<protein>
    <recommendedName>
        <fullName evidence="4">HTH-type transcriptional regulator</fullName>
    </recommendedName>
</protein>
<name>H1XYI9_CALAY</name>
<evidence type="ECO:0000313" key="7">
    <source>
        <dbReference type="EMBL" id="EHO39807.1"/>
    </source>
</evidence>
<keyword evidence="1 4" id="KW-0805">Transcription regulation</keyword>
<proteinExistence type="inferred from homology"/>
<dbReference type="Proteomes" id="UP000004671">
    <property type="component" value="Chromosome"/>
</dbReference>
<dbReference type="RefSeq" id="WP_006926691.1">
    <property type="nucleotide sequence ID" value="NZ_CM001402.1"/>
</dbReference>
<dbReference type="SUPFAM" id="SSF46785">
    <property type="entry name" value="Winged helix' DNA-binding domain"/>
    <property type="match status" value="1"/>
</dbReference>
<dbReference type="EMBL" id="CM001402">
    <property type="protein sequence ID" value="EHO39807.1"/>
    <property type="molecule type" value="Genomic_DNA"/>
</dbReference>
<dbReference type="InterPro" id="IPR036390">
    <property type="entry name" value="WH_DNA-bd_sf"/>
</dbReference>
<dbReference type="GO" id="GO:0003700">
    <property type="term" value="F:DNA-binding transcription factor activity"/>
    <property type="evidence" value="ECO:0007669"/>
    <property type="project" value="InterPro"/>
</dbReference>
<evidence type="ECO:0000256" key="1">
    <source>
        <dbReference type="ARBA" id="ARBA00023015"/>
    </source>
</evidence>
<dbReference type="EMBL" id="CP018099">
    <property type="protein sequence ID" value="APF19690.1"/>
    <property type="molecule type" value="Genomic_DNA"/>
</dbReference>
<dbReference type="Pfam" id="PF01047">
    <property type="entry name" value="MarR"/>
    <property type="match status" value="1"/>
</dbReference>
<evidence type="ECO:0000256" key="2">
    <source>
        <dbReference type="ARBA" id="ARBA00023125"/>
    </source>
</evidence>
<dbReference type="InterPro" id="IPR036388">
    <property type="entry name" value="WH-like_DNA-bd_sf"/>
</dbReference>
<dbReference type="PaxDb" id="880073-Calab_0154"/>
<dbReference type="InterPro" id="IPR000835">
    <property type="entry name" value="HTH_MarR-typ"/>
</dbReference>
<dbReference type="PANTHER" id="PTHR38465">
    <property type="entry name" value="HTH-TYPE TRANSCRIPTIONAL REGULATOR MJ1563-RELATED"/>
    <property type="match status" value="1"/>
</dbReference>
<accession>H1XYI9</accession>
<keyword evidence="8" id="KW-1185">Reference proteome</keyword>
<dbReference type="PIRSF" id="PIRSF006707">
    <property type="entry name" value="MJ1563"/>
    <property type="match status" value="1"/>
</dbReference>
<evidence type="ECO:0000259" key="5">
    <source>
        <dbReference type="Pfam" id="PF01047"/>
    </source>
</evidence>
<dbReference type="InterPro" id="IPR052362">
    <property type="entry name" value="HTH-GbsR_regulator"/>
</dbReference>
<dbReference type="KEGG" id="caby:Cabys_2942"/>
<organism evidence="7 8">
    <name type="scientific">Caldithrix abyssi DSM 13497</name>
    <dbReference type="NCBI Taxonomy" id="880073"/>
    <lineage>
        <taxon>Bacteria</taxon>
        <taxon>Pseudomonadati</taxon>
        <taxon>Calditrichota</taxon>
        <taxon>Calditrichia</taxon>
        <taxon>Calditrichales</taxon>
        <taxon>Calditrichaceae</taxon>
        <taxon>Caldithrix</taxon>
    </lineage>
</organism>
<keyword evidence="3 4" id="KW-0804">Transcription</keyword>
<comment type="similarity">
    <text evidence="4">Belongs to the GbsR family.</text>
</comment>
<dbReference type="InterPro" id="IPR026282">
    <property type="entry name" value="MJ1563"/>
</dbReference>
<gene>
    <name evidence="6" type="ORF">Cabys_2942</name>
    <name evidence="7" type="ORF">Calab_0154</name>
</gene>
<sequence length="164" mass="19402">MSPGEKIKQEMLQEFGHAYQAFGLNKLMGFVVALLIFSSEPLSLDEITEQLGMSKGPISQITRRLLDHNLIRRVWKPGERKNYFEIQPEIFGSAFRNNFELIKNNLRIARQLKKEVEAANDPSLQTLHVRLKEMETFYDLMCRHFQSFLEEWKKEREKIYQDHA</sequence>
<dbReference type="OrthoDB" id="5516479at2"/>
<reference evidence="6 9" key="2">
    <citation type="submission" date="2016-11" db="EMBL/GenBank/DDBJ databases">
        <title>Genomic analysis of Caldithrix abyssi and proposal of a novel bacterial phylum Caldithrichaeota.</title>
        <authorList>
            <person name="Kublanov I."/>
            <person name="Sigalova O."/>
            <person name="Gavrilov S."/>
            <person name="Lebedinsky A."/>
            <person name="Ivanova N."/>
            <person name="Daum C."/>
            <person name="Reddy T."/>
            <person name="Klenk H.P."/>
            <person name="Goker M."/>
            <person name="Reva O."/>
            <person name="Miroshnichenko M."/>
            <person name="Kyprides N."/>
            <person name="Woyke T."/>
            <person name="Gelfand M."/>
        </authorList>
    </citation>
    <scope>NUCLEOTIDE SEQUENCE [LARGE SCALE GENOMIC DNA]</scope>
    <source>
        <strain evidence="6 9">LF13</strain>
    </source>
</reference>
<dbReference type="AlphaFoldDB" id="H1XYI9"/>
<evidence type="ECO:0000313" key="8">
    <source>
        <dbReference type="Proteomes" id="UP000004671"/>
    </source>
</evidence>